<comment type="subcellular location">
    <subcellularLocation>
        <location evidence="1">Endomembrane system</location>
        <topology evidence="1">Multi-pass membrane protein</topology>
    </subcellularLocation>
</comment>
<evidence type="ECO:0000256" key="5">
    <source>
        <dbReference type="ARBA" id="ARBA00023098"/>
    </source>
</evidence>
<gene>
    <name evidence="9" type="ORF">GCM10010361_29630</name>
</gene>
<dbReference type="Pfam" id="PF04116">
    <property type="entry name" value="FA_hydroxylase"/>
    <property type="match status" value="1"/>
</dbReference>
<reference evidence="9 10" key="1">
    <citation type="journal article" date="2019" name="Int. J. Syst. Evol. Microbiol.">
        <title>The Global Catalogue of Microorganisms (GCM) 10K type strain sequencing project: providing services to taxonomists for standard genome sequencing and annotation.</title>
        <authorList>
            <consortium name="The Broad Institute Genomics Platform"/>
            <consortium name="The Broad Institute Genome Sequencing Center for Infectious Disease"/>
            <person name="Wu L."/>
            <person name="Ma J."/>
        </authorList>
    </citation>
    <scope>NUCLEOTIDE SEQUENCE [LARGE SCALE GENOMIC DNA]</scope>
    <source>
        <strain evidence="9 10">JCM 4805</strain>
    </source>
</reference>
<keyword evidence="2 7" id="KW-0812">Transmembrane</keyword>
<evidence type="ECO:0000256" key="3">
    <source>
        <dbReference type="ARBA" id="ARBA00022989"/>
    </source>
</evidence>
<feature type="transmembrane region" description="Helical" evidence="7">
    <location>
        <begin position="80"/>
        <end position="99"/>
    </location>
</feature>
<evidence type="ECO:0000313" key="9">
    <source>
        <dbReference type="EMBL" id="GAA0463795.1"/>
    </source>
</evidence>
<organism evidence="9 10">
    <name type="scientific">Streptomyces olivaceiscleroticus</name>
    <dbReference type="NCBI Taxonomy" id="68245"/>
    <lineage>
        <taxon>Bacteria</taxon>
        <taxon>Bacillati</taxon>
        <taxon>Actinomycetota</taxon>
        <taxon>Actinomycetes</taxon>
        <taxon>Kitasatosporales</taxon>
        <taxon>Streptomycetaceae</taxon>
        <taxon>Streptomyces</taxon>
    </lineage>
</organism>
<comment type="caution">
    <text evidence="9">The sequence shown here is derived from an EMBL/GenBank/DDBJ whole genome shotgun (WGS) entry which is preliminary data.</text>
</comment>
<dbReference type="InterPro" id="IPR006694">
    <property type="entry name" value="Fatty_acid_hydroxylase"/>
</dbReference>
<keyword evidence="3 7" id="KW-1133">Transmembrane helix</keyword>
<dbReference type="PANTHER" id="PTHR21624:SF1">
    <property type="entry name" value="ALKYLGLYCEROL MONOOXYGENASE"/>
    <property type="match status" value="1"/>
</dbReference>
<evidence type="ECO:0000256" key="4">
    <source>
        <dbReference type="ARBA" id="ARBA00023002"/>
    </source>
</evidence>
<feature type="transmembrane region" description="Helical" evidence="7">
    <location>
        <begin position="53"/>
        <end position="74"/>
    </location>
</feature>
<evidence type="ECO:0000313" key="10">
    <source>
        <dbReference type="Proteomes" id="UP001500909"/>
    </source>
</evidence>
<feature type="transmembrane region" description="Helical" evidence="7">
    <location>
        <begin position="111"/>
        <end position="132"/>
    </location>
</feature>
<evidence type="ECO:0000256" key="2">
    <source>
        <dbReference type="ARBA" id="ARBA00022692"/>
    </source>
</evidence>
<evidence type="ECO:0000256" key="1">
    <source>
        <dbReference type="ARBA" id="ARBA00004127"/>
    </source>
</evidence>
<dbReference type="InterPro" id="IPR051689">
    <property type="entry name" value="Sterol_desaturase/TMEM195"/>
</dbReference>
<feature type="domain" description="Fatty acid hydroxylase" evidence="8">
    <location>
        <begin position="154"/>
        <end position="285"/>
    </location>
</feature>
<evidence type="ECO:0000259" key="8">
    <source>
        <dbReference type="Pfam" id="PF04116"/>
    </source>
</evidence>
<protein>
    <submittedName>
        <fullName evidence="9">Sterol desaturase family protein</fullName>
    </submittedName>
</protein>
<sequence length="322" mass="35158">MSEDSSRAGTGSTTTVITDEALRSMDVRSATDRTEKASRVGRRVSLSAVLRRGAYPVLLAGVALTGAASLHFRWEPGRLSILSVLAVVAYLALLERLIPYERRWHPDAREWAWYGCYFLLTMAGGAVAQFLVSSLVGVVAPPEPTLPRWAEIPLALLLGSLASYVIHRLGHTRPLLWRLHGVHHVPQKVNVANNGVSHILDVVLSQGVVQLTLAAAGFSHASLAVVSLFVVAQGYFVHANIDVRIGRLNHVFASPEQHRLHHSVDISEAGHYGSDLSLWDHAFGSFTWHPDRRPAAVGLSEPASFPATGDLLATFLHPLRRR</sequence>
<name>A0ABN0ZZF3_9ACTN</name>
<keyword evidence="4" id="KW-0560">Oxidoreductase</keyword>
<evidence type="ECO:0000256" key="7">
    <source>
        <dbReference type="SAM" id="Phobius"/>
    </source>
</evidence>
<keyword evidence="10" id="KW-1185">Reference proteome</keyword>
<dbReference type="Proteomes" id="UP001500909">
    <property type="component" value="Unassembled WGS sequence"/>
</dbReference>
<dbReference type="PANTHER" id="PTHR21624">
    <property type="entry name" value="STEROL DESATURASE-RELATED PROTEIN"/>
    <property type="match status" value="1"/>
</dbReference>
<evidence type="ECO:0000256" key="6">
    <source>
        <dbReference type="ARBA" id="ARBA00023136"/>
    </source>
</evidence>
<dbReference type="EMBL" id="BAAABY010000023">
    <property type="protein sequence ID" value="GAA0463795.1"/>
    <property type="molecule type" value="Genomic_DNA"/>
</dbReference>
<proteinExistence type="predicted"/>
<keyword evidence="6 7" id="KW-0472">Membrane</keyword>
<keyword evidence="5" id="KW-0443">Lipid metabolism</keyword>
<accession>A0ABN0ZZF3</accession>